<dbReference type="Proteomes" id="UP001652582">
    <property type="component" value="Chromosome 10"/>
</dbReference>
<organism evidence="2 3">
    <name type="scientific">Bicyclus anynana</name>
    <name type="common">Squinting bush brown butterfly</name>
    <dbReference type="NCBI Taxonomy" id="110368"/>
    <lineage>
        <taxon>Eukaryota</taxon>
        <taxon>Metazoa</taxon>
        <taxon>Ecdysozoa</taxon>
        <taxon>Arthropoda</taxon>
        <taxon>Hexapoda</taxon>
        <taxon>Insecta</taxon>
        <taxon>Pterygota</taxon>
        <taxon>Neoptera</taxon>
        <taxon>Endopterygota</taxon>
        <taxon>Lepidoptera</taxon>
        <taxon>Glossata</taxon>
        <taxon>Ditrysia</taxon>
        <taxon>Papilionoidea</taxon>
        <taxon>Nymphalidae</taxon>
        <taxon>Satyrinae</taxon>
        <taxon>Satyrini</taxon>
        <taxon>Mycalesina</taxon>
        <taxon>Bicyclus</taxon>
    </lineage>
</organism>
<evidence type="ECO:0000313" key="2">
    <source>
        <dbReference type="Proteomes" id="UP001652582"/>
    </source>
</evidence>
<dbReference type="RefSeq" id="XP_023933972.2">
    <property type="nucleotide sequence ID" value="XM_024078204.2"/>
</dbReference>
<evidence type="ECO:0000256" key="1">
    <source>
        <dbReference type="SAM" id="SignalP"/>
    </source>
</evidence>
<dbReference type="InterPro" id="IPR031734">
    <property type="entry name" value="MBF2"/>
</dbReference>
<gene>
    <name evidence="3" type="primary">LOC112042971</name>
</gene>
<reference evidence="3" key="1">
    <citation type="submission" date="2025-08" db="UniProtKB">
        <authorList>
            <consortium name="RefSeq"/>
        </authorList>
    </citation>
    <scope>IDENTIFICATION</scope>
</reference>
<name>A0A6J1MMF3_BICAN</name>
<keyword evidence="1" id="KW-0732">Signal</keyword>
<feature type="chain" id="PRO_5045666002" evidence="1">
    <location>
        <begin position="21"/>
        <end position="113"/>
    </location>
</feature>
<dbReference type="Pfam" id="PF15868">
    <property type="entry name" value="MBF2"/>
    <property type="match status" value="1"/>
</dbReference>
<keyword evidence="2" id="KW-1185">Reference proteome</keyword>
<feature type="signal peptide" evidence="1">
    <location>
        <begin position="1"/>
        <end position="20"/>
    </location>
</feature>
<dbReference type="KEGG" id="bany:112042971"/>
<dbReference type="AlphaFoldDB" id="A0A6J1MMF3"/>
<accession>A0A6J1MMF3</accession>
<dbReference type="GeneID" id="112042971"/>
<sequence>MKGITVFVLFLVLCVHLFEAKDLVLGTRLNNLLISTEKVVYNKIPLIRRDKDYTYTDPKQRIIKGIIARDLSRSDAEVTVTDGGVGEAYVKLHLRSERGVGLNYLILIFTDNK</sequence>
<evidence type="ECO:0000313" key="3">
    <source>
        <dbReference type="RefSeq" id="XP_023933972.2"/>
    </source>
</evidence>
<proteinExistence type="predicted"/>
<dbReference type="OrthoDB" id="7021379at2759"/>
<protein>
    <submittedName>
        <fullName evidence="3">Uncharacterized protein LOC112042971</fullName>
    </submittedName>
</protein>